<organism evidence="1 2">
    <name type="scientific">Orbilia oligospora</name>
    <name type="common">Nematode-trapping fungus</name>
    <name type="synonym">Arthrobotrys oligospora</name>
    <dbReference type="NCBI Taxonomy" id="2813651"/>
    <lineage>
        <taxon>Eukaryota</taxon>
        <taxon>Fungi</taxon>
        <taxon>Dikarya</taxon>
        <taxon>Ascomycota</taxon>
        <taxon>Pezizomycotina</taxon>
        <taxon>Orbiliomycetes</taxon>
        <taxon>Orbiliales</taxon>
        <taxon>Orbiliaceae</taxon>
        <taxon>Orbilia</taxon>
    </lineage>
</organism>
<dbReference type="Proteomes" id="UP000479691">
    <property type="component" value="Unassembled WGS sequence"/>
</dbReference>
<evidence type="ECO:0000313" key="1">
    <source>
        <dbReference type="EMBL" id="KAF3166263.1"/>
    </source>
</evidence>
<comment type="caution">
    <text evidence="1">The sequence shown here is derived from an EMBL/GenBank/DDBJ whole genome shotgun (WGS) entry which is preliminary data.</text>
</comment>
<dbReference type="EMBL" id="JAABOE010000100">
    <property type="protein sequence ID" value="KAF3166263.1"/>
    <property type="molecule type" value="Genomic_DNA"/>
</dbReference>
<gene>
    <name evidence="1" type="ORF">TWF788_000517</name>
</gene>
<proteinExistence type="predicted"/>
<dbReference type="AlphaFoldDB" id="A0A7C8PB32"/>
<name>A0A7C8PB32_ORBOL</name>
<sequence>MQKDYKVCRIVAKSYMVEEGVRSIKREVDNLEKEIFDQYLDASEDAITEENQKNETEYTLKADRTQGMVRVDVGKTTPKLQLG</sequence>
<protein>
    <submittedName>
        <fullName evidence="1">Uncharacterized protein</fullName>
    </submittedName>
</protein>
<evidence type="ECO:0000313" key="2">
    <source>
        <dbReference type="Proteomes" id="UP000479691"/>
    </source>
</evidence>
<reference evidence="1 2" key="1">
    <citation type="submission" date="2019-06" db="EMBL/GenBank/DDBJ databases">
        <authorList>
            <person name="Palmer J.M."/>
        </authorList>
    </citation>
    <scope>NUCLEOTIDE SEQUENCE [LARGE SCALE GENOMIC DNA]</scope>
    <source>
        <strain evidence="1 2">TWF788</strain>
    </source>
</reference>
<accession>A0A7C8PB32</accession>